<keyword evidence="3" id="KW-1185">Reference proteome</keyword>
<dbReference type="AlphaFoldDB" id="A0ABD0Q7I2"/>
<dbReference type="PROSITE" id="PS50234">
    <property type="entry name" value="VWFA"/>
    <property type="match status" value="1"/>
</dbReference>
<reference evidence="2 3" key="1">
    <citation type="submission" date="2024-05" db="EMBL/GenBank/DDBJ databases">
        <title>Genome sequencing and assembly of Indian major carp, Cirrhinus mrigala (Hamilton, 1822).</title>
        <authorList>
            <person name="Mohindra V."/>
            <person name="Chowdhury L.M."/>
            <person name="Lal K."/>
            <person name="Jena J.K."/>
        </authorList>
    </citation>
    <scope>NUCLEOTIDE SEQUENCE [LARGE SCALE GENOMIC DNA]</scope>
    <source>
        <strain evidence="2">CM1030</strain>
        <tissue evidence="2">Blood</tissue>
    </source>
</reference>
<dbReference type="Gene3D" id="3.40.50.410">
    <property type="entry name" value="von Willebrand factor, type A domain"/>
    <property type="match status" value="1"/>
</dbReference>
<dbReference type="PANTHER" id="PTHR24020:SF18">
    <property type="entry name" value="COLLAGEN ALPHA-1(VI) CHAIN"/>
    <property type="match status" value="1"/>
</dbReference>
<name>A0ABD0Q7I2_CIRMR</name>
<dbReference type="Proteomes" id="UP001529510">
    <property type="component" value="Unassembled WGS sequence"/>
</dbReference>
<gene>
    <name evidence="2" type="ORF">M9458_021499</name>
</gene>
<dbReference type="InterPro" id="IPR002035">
    <property type="entry name" value="VWF_A"/>
</dbReference>
<dbReference type="PANTHER" id="PTHR24020">
    <property type="entry name" value="COLLAGEN ALPHA"/>
    <property type="match status" value="1"/>
</dbReference>
<protein>
    <recommendedName>
        <fullName evidence="1">VWFA domain-containing protein</fullName>
    </recommendedName>
</protein>
<dbReference type="InterPro" id="IPR050525">
    <property type="entry name" value="ECM_Assembly_Org"/>
</dbReference>
<dbReference type="SUPFAM" id="SSF53300">
    <property type="entry name" value="vWA-like"/>
    <property type="match status" value="1"/>
</dbReference>
<organism evidence="2 3">
    <name type="scientific">Cirrhinus mrigala</name>
    <name type="common">Mrigala</name>
    <dbReference type="NCBI Taxonomy" id="683832"/>
    <lineage>
        <taxon>Eukaryota</taxon>
        <taxon>Metazoa</taxon>
        <taxon>Chordata</taxon>
        <taxon>Craniata</taxon>
        <taxon>Vertebrata</taxon>
        <taxon>Euteleostomi</taxon>
        <taxon>Actinopterygii</taxon>
        <taxon>Neopterygii</taxon>
        <taxon>Teleostei</taxon>
        <taxon>Ostariophysi</taxon>
        <taxon>Cypriniformes</taxon>
        <taxon>Cyprinidae</taxon>
        <taxon>Labeoninae</taxon>
        <taxon>Labeonini</taxon>
        <taxon>Cirrhinus</taxon>
    </lineage>
</organism>
<proteinExistence type="predicted"/>
<accession>A0ABD0Q7I2</accession>
<evidence type="ECO:0000313" key="2">
    <source>
        <dbReference type="EMBL" id="KAL0182124.1"/>
    </source>
</evidence>
<feature type="non-terminal residue" evidence="2">
    <location>
        <position position="1"/>
    </location>
</feature>
<feature type="non-terminal residue" evidence="2">
    <location>
        <position position="108"/>
    </location>
</feature>
<comment type="caution">
    <text evidence="2">The sequence shown here is derived from an EMBL/GenBank/DDBJ whole genome shotgun (WGS) entry which is preliminary data.</text>
</comment>
<feature type="domain" description="VWFA" evidence="1">
    <location>
        <begin position="1"/>
        <end position="100"/>
    </location>
</feature>
<dbReference type="EMBL" id="JAMKFB020000010">
    <property type="protein sequence ID" value="KAL0182124.1"/>
    <property type="molecule type" value="Genomic_DNA"/>
</dbReference>
<sequence>KEAFTVERGARPGVKKVMVIVTDGESHDHFNLKNVINECEQDGIERFAVAVLGDYNRQNKSIEEIKKFIDEIEFIASELKSDHFFNVSDELALVTIVDALGSKIFALE</sequence>
<dbReference type="InterPro" id="IPR036465">
    <property type="entry name" value="vWFA_dom_sf"/>
</dbReference>
<evidence type="ECO:0000313" key="3">
    <source>
        <dbReference type="Proteomes" id="UP001529510"/>
    </source>
</evidence>
<dbReference type="Pfam" id="PF00092">
    <property type="entry name" value="VWA"/>
    <property type="match status" value="1"/>
</dbReference>
<evidence type="ECO:0000259" key="1">
    <source>
        <dbReference type="PROSITE" id="PS50234"/>
    </source>
</evidence>